<sequence>MSLKCDSRRVCSTDGCVPNSVSPWTLSIEEGTEAALALFPYSVADLIREVQKRIVAHSQATEESSEDGRPYHCARKCM</sequence>
<evidence type="ECO:0000313" key="3">
    <source>
        <dbReference type="Proteomes" id="UP000030764"/>
    </source>
</evidence>
<gene>
    <name evidence="1" type="ORF">M513_13222</name>
    <name evidence="2" type="ORF">M514_13222</name>
</gene>
<proteinExistence type="predicted"/>
<dbReference type="Proteomes" id="UP000030764">
    <property type="component" value="Unassembled WGS sequence"/>
</dbReference>
<name>A0A085MS98_9BILA</name>
<dbReference type="AlphaFoldDB" id="A0A085MS98"/>
<keyword evidence="3" id="KW-1185">Reference proteome</keyword>
<dbReference type="EMBL" id="KL363412">
    <property type="protein sequence ID" value="KFD45884.1"/>
    <property type="molecule type" value="Genomic_DNA"/>
</dbReference>
<reference evidence="2 3" key="1">
    <citation type="journal article" date="2014" name="Nat. Genet.">
        <title>Genome and transcriptome of the porcine whipworm Trichuris suis.</title>
        <authorList>
            <person name="Jex A.R."/>
            <person name="Nejsum P."/>
            <person name="Schwarz E.M."/>
            <person name="Hu L."/>
            <person name="Young N.D."/>
            <person name="Hall R.S."/>
            <person name="Korhonen P.K."/>
            <person name="Liao S."/>
            <person name="Thamsborg S."/>
            <person name="Xia J."/>
            <person name="Xu P."/>
            <person name="Wang S."/>
            <person name="Scheerlinck J.P."/>
            <person name="Hofmann A."/>
            <person name="Sternberg P.W."/>
            <person name="Wang J."/>
            <person name="Gasser R.B."/>
        </authorList>
    </citation>
    <scope>NUCLEOTIDE SEQUENCE [LARGE SCALE GENOMIC DNA]</scope>
    <source>
        <strain evidence="2">DCEP-RM93F</strain>
        <strain evidence="1">DCEP-RM93M</strain>
    </source>
</reference>
<dbReference type="EMBL" id="KL367694">
    <property type="protein sequence ID" value="KFD60094.1"/>
    <property type="molecule type" value="Genomic_DNA"/>
</dbReference>
<organism evidence="2">
    <name type="scientific">Trichuris suis</name>
    <name type="common">pig whipworm</name>
    <dbReference type="NCBI Taxonomy" id="68888"/>
    <lineage>
        <taxon>Eukaryota</taxon>
        <taxon>Metazoa</taxon>
        <taxon>Ecdysozoa</taxon>
        <taxon>Nematoda</taxon>
        <taxon>Enoplea</taxon>
        <taxon>Dorylaimia</taxon>
        <taxon>Trichinellida</taxon>
        <taxon>Trichuridae</taxon>
        <taxon>Trichuris</taxon>
    </lineage>
</organism>
<evidence type="ECO:0000313" key="1">
    <source>
        <dbReference type="EMBL" id="KFD45884.1"/>
    </source>
</evidence>
<dbReference type="Proteomes" id="UP000030758">
    <property type="component" value="Unassembled WGS sequence"/>
</dbReference>
<accession>A0A085MS98</accession>
<evidence type="ECO:0000313" key="2">
    <source>
        <dbReference type="EMBL" id="KFD60094.1"/>
    </source>
</evidence>
<protein>
    <submittedName>
        <fullName evidence="2">Uncharacterized protein</fullName>
    </submittedName>
</protein>